<sequence>MYIKDNQIEAAKVIFDKSEIIQYKDYNECDYKSFNIARLEECKYRYSQHCRVKKYVHRGMYLEAYAYYNRYVLEPLIDMLRLIHTPSHAHYYLIHISQHIPKSEVKKLEFFAKISSLKDIDEKMHLAETWFLELMLELEKLEIK</sequence>
<dbReference type="HOGENOM" id="CLU_1793092_0_0_9"/>
<dbReference type="KEGG" id="ccb:Clocel_0207"/>
<accession>D9SNX0</accession>
<evidence type="ECO:0000313" key="2">
    <source>
        <dbReference type="Proteomes" id="UP000002730"/>
    </source>
</evidence>
<dbReference type="eggNOG" id="COG1708">
    <property type="taxonomic scope" value="Bacteria"/>
</dbReference>
<dbReference type="STRING" id="573061.Clocel_0207"/>
<gene>
    <name evidence="1" type="ordered locus">Clocel_0207</name>
</gene>
<keyword evidence="2" id="KW-1185">Reference proteome</keyword>
<organism evidence="1 2">
    <name type="scientific">Clostridium cellulovorans (strain ATCC 35296 / DSM 3052 / OCM 3 / 743B)</name>
    <dbReference type="NCBI Taxonomy" id="573061"/>
    <lineage>
        <taxon>Bacteria</taxon>
        <taxon>Bacillati</taxon>
        <taxon>Bacillota</taxon>
        <taxon>Clostridia</taxon>
        <taxon>Eubacteriales</taxon>
        <taxon>Clostridiaceae</taxon>
        <taxon>Clostridium</taxon>
    </lineage>
</organism>
<name>D9SNX0_CLOC7</name>
<proteinExistence type="predicted"/>
<protein>
    <submittedName>
        <fullName evidence="1">Uncharacterized protein</fullName>
    </submittedName>
</protein>
<dbReference type="Proteomes" id="UP000002730">
    <property type="component" value="Chromosome"/>
</dbReference>
<evidence type="ECO:0000313" key="1">
    <source>
        <dbReference type="EMBL" id="ADL49991.1"/>
    </source>
</evidence>
<dbReference type="AlphaFoldDB" id="D9SNX0"/>
<dbReference type="EMBL" id="CP002160">
    <property type="protein sequence ID" value="ADL49991.1"/>
    <property type="molecule type" value="Genomic_DNA"/>
</dbReference>
<reference evidence="1 2" key="1">
    <citation type="submission" date="2010-08" db="EMBL/GenBank/DDBJ databases">
        <title>Complete sequence of Clostridium cellulovorans 743B.</title>
        <authorList>
            <consortium name="US DOE Joint Genome Institute"/>
            <person name="Lucas S."/>
            <person name="Copeland A."/>
            <person name="Lapidus A."/>
            <person name="Cheng J.-F."/>
            <person name="Bruce D."/>
            <person name="Goodwin L."/>
            <person name="Pitluck S."/>
            <person name="Chertkov O."/>
            <person name="Detter J.C."/>
            <person name="Han C."/>
            <person name="Tapia R."/>
            <person name="Land M."/>
            <person name="Hauser L."/>
            <person name="Chang Y.-J."/>
            <person name="Jeffries C."/>
            <person name="Kyrpides N."/>
            <person name="Ivanova N."/>
            <person name="Mikhailova N."/>
            <person name="Hemme C.L."/>
            <person name="Woyke T."/>
        </authorList>
    </citation>
    <scope>NUCLEOTIDE SEQUENCE [LARGE SCALE GENOMIC DNA]</scope>
    <source>
        <strain evidence="2">ATCC 35296 / DSM 3052 / OCM 3 / 743B</strain>
    </source>
</reference>